<dbReference type="SUPFAM" id="SSF55383">
    <property type="entry name" value="Copper amine oxidase, domain N"/>
    <property type="match status" value="2"/>
</dbReference>
<keyword evidence="4" id="KW-1185">Reference proteome</keyword>
<dbReference type="EMBL" id="JBHLWN010000041">
    <property type="protein sequence ID" value="MFC0212918.1"/>
    <property type="molecule type" value="Genomic_DNA"/>
</dbReference>
<accession>A0ABV6DJT4</accession>
<evidence type="ECO:0000259" key="2">
    <source>
        <dbReference type="Pfam" id="PF09992"/>
    </source>
</evidence>
<dbReference type="Pfam" id="PF09992">
    <property type="entry name" value="NAGPA"/>
    <property type="match status" value="1"/>
</dbReference>
<feature type="domain" description="Copper amine oxidase-like N-terminal" evidence="1">
    <location>
        <begin position="787"/>
        <end position="892"/>
    </location>
</feature>
<dbReference type="Proteomes" id="UP001589776">
    <property type="component" value="Unassembled WGS sequence"/>
</dbReference>
<reference evidence="3 4" key="1">
    <citation type="submission" date="2024-09" db="EMBL/GenBank/DDBJ databases">
        <authorList>
            <person name="Sun Q."/>
            <person name="Mori K."/>
        </authorList>
    </citation>
    <scope>NUCLEOTIDE SEQUENCE [LARGE SCALE GENOMIC DNA]</scope>
    <source>
        <strain evidence="3 4">CCM 7759</strain>
    </source>
</reference>
<evidence type="ECO:0000313" key="3">
    <source>
        <dbReference type="EMBL" id="MFC0212918.1"/>
    </source>
</evidence>
<feature type="domain" description="Phosphodiester glycosidase" evidence="2">
    <location>
        <begin position="278"/>
        <end position="421"/>
    </location>
</feature>
<proteinExistence type="predicted"/>
<dbReference type="Gene3D" id="3.30.457.10">
    <property type="entry name" value="Copper amine oxidase-like, N-terminal domain"/>
    <property type="match status" value="1"/>
</dbReference>
<dbReference type="Gene3D" id="2.60.120.430">
    <property type="entry name" value="Galactose-binding lectin"/>
    <property type="match status" value="1"/>
</dbReference>
<organism evidence="3 4">
    <name type="scientific">Paenibacillus chartarius</name>
    <dbReference type="NCBI Taxonomy" id="747481"/>
    <lineage>
        <taxon>Bacteria</taxon>
        <taxon>Bacillati</taxon>
        <taxon>Bacillota</taxon>
        <taxon>Bacilli</taxon>
        <taxon>Bacillales</taxon>
        <taxon>Paenibacillaceae</taxon>
        <taxon>Paenibacillus</taxon>
    </lineage>
</organism>
<name>A0ABV6DJT4_9BACL</name>
<dbReference type="PANTHER" id="PTHR40446:SF2">
    <property type="entry name" value="N-ACETYLGLUCOSAMINE-1-PHOSPHODIESTER ALPHA-N-ACETYLGLUCOSAMINIDASE"/>
    <property type="match status" value="1"/>
</dbReference>
<dbReference type="PANTHER" id="PTHR40446">
    <property type="entry name" value="N-ACETYLGLUCOSAMINE-1-PHOSPHODIESTER ALPHA-N-ACETYLGLUCOSAMINIDASE"/>
    <property type="match status" value="1"/>
</dbReference>
<dbReference type="RefSeq" id="WP_377470156.1">
    <property type="nucleotide sequence ID" value="NZ_JBHLWN010000041.1"/>
</dbReference>
<evidence type="ECO:0000259" key="1">
    <source>
        <dbReference type="Pfam" id="PF07833"/>
    </source>
</evidence>
<evidence type="ECO:0000313" key="4">
    <source>
        <dbReference type="Proteomes" id="UP001589776"/>
    </source>
</evidence>
<sequence length="894" mass="96020">MKPFNKLLQTVLVTTITITGVSTSYGIILPASTAYAADPQATTTMNIVSQEPITAGAILKKYRWQSIRSKKPVSVQVNVIEVDVTNPNVKLDVMTGTGGQFAKRNTTSGMVKETGAVAGINGDFYNTQAEGAPDGPQIAGGKLMATPPIGLAGLYSFALDKNNRPIIDSFSFRGSVTAKDGSTFPLGGVNKTSYWYDDNNGVDGQYGLLDGMFVYTSDFATESRTNDGQVVPSEILVKDGIIQQIAIDSVIPGLVPQGAIILKTNGKATEYVKQHLKVGDPLKVDYAIVHEDASRGYDPSTFKMMIGGQTLLVLDGKPSIFTRDLNGFSGYSAVSRTAIGYSQDSKTVYLITADLNGDSDGMTIPELQDAMVRAGVWKGMVLDGGGSTTMVSRPLGETSAQLTAKLQNGVERRVVNGVGVYSTAPKSTVVKGLLARGATMLFIGEKSAYQFKAYDEYYNPMDAGAITTQWSSSQPIGTFAGNEFTATKPGTTQLSVSSGQGQASLDVQVIGRNDIAGMSIRGSNLILSENETFRLPVTVTTKSGQKREVPSELINWELKGFKGEVKDGALTVTSLSGSTLAQIIARYDGYSTMLALPVGQERMWYNLDGKATMTTSDKAPAETTARVQIVQAPETTGANNALEIAYDFSKGTGTKAAYALFNQTEGGAKIDGTPEYMKLKVYGDNSLNWLRALITDANGKEYRLDLANPINWSGWKTVSLDLSEASGLKYPITLKSIYVANPEQNQDERASTGKIALDDIAFVYPGQMPAATNNQVKLTINNRKGSINGKAVTLEQAPIIINGNTMIPVRFAAEALGANVEWEPNERKVTITRGTKLIDLWIDSPDLLVNGGRVTAEVAPVIRNNLTLVPLRIIAENMGWKVEWDPKSQNVNLQ</sequence>
<dbReference type="InterPro" id="IPR036582">
    <property type="entry name" value="Mao_N_sf"/>
</dbReference>
<dbReference type="InterPro" id="IPR012854">
    <property type="entry name" value="Cu_amine_oxidase-like_N"/>
</dbReference>
<gene>
    <name evidence="3" type="ORF">ACFFK0_10635</name>
</gene>
<protein>
    <submittedName>
        <fullName evidence="3">Stalk domain-containing protein</fullName>
    </submittedName>
</protein>
<comment type="caution">
    <text evidence="3">The sequence shown here is derived from an EMBL/GenBank/DDBJ whole genome shotgun (WGS) entry which is preliminary data.</text>
</comment>
<dbReference type="Pfam" id="PF07833">
    <property type="entry name" value="Cu_amine_oxidN1"/>
    <property type="match status" value="1"/>
</dbReference>
<dbReference type="InterPro" id="IPR018711">
    <property type="entry name" value="NAGPA"/>
</dbReference>